<comment type="function">
    <text evidence="8">Component of the SWR1 complex which mediates the ATP-dependent exchange of histone H2A for the H2A variant HZT1 leading to transcriptional regulation of selected genes by chromatin remodeling. Component of the NuA4 histone acetyltransferase complex which is involved in transcriptional activation of selected genes principally by acetylation of nucleosomal histone H4 and H2A. The NuA4 complex is also involved in DNA repair.</text>
</comment>
<keyword evidence="5" id="KW-0805">Transcription regulation</keyword>
<dbReference type="GO" id="GO:0006338">
    <property type="term" value="P:chromatin remodeling"/>
    <property type="evidence" value="ECO:0007669"/>
    <property type="project" value="InterPro"/>
</dbReference>
<dbReference type="GO" id="GO:0000812">
    <property type="term" value="C:Swr1 complex"/>
    <property type="evidence" value="ECO:0007669"/>
    <property type="project" value="TreeGrafter"/>
</dbReference>
<comment type="subcellular location">
    <subcellularLocation>
        <location evidence="1">Nucleus</location>
    </subcellularLocation>
</comment>
<dbReference type="EMBL" id="MCGE01000002">
    <property type="protein sequence ID" value="ORZ24095.1"/>
    <property type="molecule type" value="Genomic_DNA"/>
</dbReference>
<evidence type="ECO:0000256" key="9">
    <source>
        <dbReference type="SAM" id="MobiDB-lite"/>
    </source>
</evidence>
<sequence length="376" mass="43997">MSGSDIRDILQLGKRSETPQQRKPKPATEKRPEKYNREVFSLTGGLTPSAFVPPTYKAKFNAKKKSTPWVLQSFQNPARSDHLELQHWVKANYPFARYEKQSNIVQYTDKEYEKYLKDHTWTKEETDYLIDLCKQYHLRFQVIADRYQFDPKRHRSIDDLKERYSNIQQKLHKAEGKGVSAPLATFDKARELERKHALRILYNRTKEEEQEEAELLTEVKRIEQNQAKLAKERENLQELLRQHQLSITASNKKRATSSTGSKEKKKKRKSSNDKKELATEDLRPGVTEKLTPGVYVRSQKLPVMKTSIQPKVIKVLNELSIGTRPMMPTASVCESFERLENSIVTLFELKKVVDKMEIEHRVEKKQDIDDHDNSIE</sequence>
<dbReference type="InterPro" id="IPR001005">
    <property type="entry name" value="SANT/Myb"/>
</dbReference>
<feature type="domain" description="Myb-like" evidence="10">
    <location>
        <begin position="117"/>
        <end position="170"/>
    </location>
</feature>
<dbReference type="PANTHER" id="PTHR12855:SF10">
    <property type="entry name" value="DNA METHYLTRANSFERASE 1-ASSOCIATED PROTEIN 1"/>
    <property type="match status" value="1"/>
</dbReference>
<dbReference type="InterPro" id="IPR009057">
    <property type="entry name" value="Homeodomain-like_sf"/>
</dbReference>
<organism evidence="11 12">
    <name type="scientific">Absidia repens</name>
    <dbReference type="NCBI Taxonomy" id="90262"/>
    <lineage>
        <taxon>Eukaryota</taxon>
        <taxon>Fungi</taxon>
        <taxon>Fungi incertae sedis</taxon>
        <taxon>Mucoromycota</taxon>
        <taxon>Mucoromycotina</taxon>
        <taxon>Mucoromycetes</taxon>
        <taxon>Mucorales</taxon>
        <taxon>Cunninghamellaceae</taxon>
        <taxon>Absidia</taxon>
    </lineage>
</organism>
<evidence type="ECO:0000313" key="11">
    <source>
        <dbReference type="EMBL" id="ORZ24095.1"/>
    </source>
</evidence>
<name>A0A1X2IXQ2_9FUNG</name>
<feature type="region of interest" description="Disordered" evidence="9">
    <location>
        <begin position="243"/>
        <end position="284"/>
    </location>
</feature>
<dbReference type="Pfam" id="PF16282">
    <property type="entry name" value="SANT_DAMP1_like"/>
    <property type="match status" value="1"/>
</dbReference>
<dbReference type="Proteomes" id="UP000193560">
    <property type="component" value="Unassembled WGS sequence"/>
</dbReference>
<protein>
    <recommendedName>
        <fullName evidence="3">SWR1-complex protein 4</fullName>
    </recommendedName>
</protein>
<dbReference type="InterPro" id="IPR032563">
    <property type="entry name" value="DAMP1_SANT-like"/>
</dbReference>
<feature type="compositionally biased region" description="Basic and acidic residues" evidence="9">
    <location>
        <begin position="270"/>
        <end position="283"/>
    </location>
</feature>
<dbReference type="SUPFAM" id="SSF46689">
    <property type="entry name" value="Homeodomain-like"/>
    <property type="match status" value="1"/>
</dbReference>
<dbReference type="Gene3D" id="1.10.10.60">
    <property type="entry name" value="Homeodomain-like"/>
    <property type="match status" value="1"/>
</dbReference>
<dbReference type="FunFam" id="1.10.10.60:FF:000087">
    <property type="entry name" value="DNA methyltransferase 1-associated protein 1"/>
    <property type="match status" value="1"/>
</dbReference>
<dbReference type="SMART" id="SM00717">
    <property type="entry name" value="SANT"/>
    <property type="match status" value="1"/>
</dbReference>
<evidence type="ECO:0000259" key="10">
    <source>
        <dbReference type="SMART" id="SM00717"/>
    </source>
</evidence>
<feature type="region of interest" description="Disordered" evidence="9">
    <location>
        <begin position="1"/>
        <end position="35"/>
    </location>
</feature>
<keyword evidence="12" id="KW-1185">Reference proteome</keyword>
<accession>A0A1X2IXQ2</accession>
<evidence type="ECO:0000256" key="1">
    <source>
        <dbReference type="ARBA" id="ARBA00004123"/>
    </source>
</evidence>
<dbReference type="GO" id="GO:0006281">
    <property type="term" value="P:DNA repair"/>
    <property type="evidence" value="ECO:0007669"/>
    <property type="project" value="InterPro"/>
</dbReference>
<dbReference type="InterPro" id="IPR008468">
    <property type="entry name" value="DMAP1"/>
</dbReference>
<dbReference type="GO" id="GO:0003714">
    <property type="term" value="F:transcription corepressor activity"/>
    <property type="evidence" value="ECO:0007669"/>
    <property type="project" value="TreeGrafter"/>
</dbReference>
<proteinExistence type="inferred from homology"/>
<reference evidence="11 12" key="1">
    <citation type="submission" date="2016-07" db="EMBL/GenBank/DDBJ databases">
        <title>Pervasive Adenine N6-methylation of Active Genes in Fungi.</title>
        <authorList>
            <consortium name="DOE Joint Genome Institute"/>
            <person name="Mondo S.J."/>
            <person name="Dannebaum R.O."/>
            <person name="Kuo R.C."/>
            <person name="Labutti K."/>
            <person name="Haridas S."/>
            <person name="Kuo A."/>
            <person name="Salamov A."/>
            <person name="Ahrendt S.R."/>
            <person name="Lipzen A."/>
            <person name="Sullivan W."/>
            <person name="Andreopoulos W.B."/>
            <person name="Clum A."/>
            <person name="Lindquist E."/>
            <person name="Daum C."/>
            <person name="Ramamoorthy G.K."/>
            <person name="Gryganskyi A."/>
            <person name="Culley D."/>
            <person name="Magnuson J.K."/>
            <person name="James T.Y."/>
            <person name="O'Malley M.A."/>
            <person name="Stajich J.E."/>
            <person name="Spatafora J.W."/>
            <person name="Visel A."/>
            <person name="Grigoriev I.V."/>
        </authorList>
    </citation>
    <scope>NUCLEOTIDE SEQUENCE [LARGE SCALE GENOMIC DNA]</scope>
    <source>
        <strain evidence="11 12">NRRL 1336</strain>
    </source>
</reference>
<keyword evidence="7" id="KW-0539">Nucleus</keyword>
<evidence type="ECO:0000256" key="7">
    <source>
        <dbReference type="ARBA" id="ARBA00023242"/>
    </source>
</evidence>
<dbReference type="OrthoDB" id="19740at2759"/>
<evidence type="ECO:0000256" key="5">
    <source>
        <dbReference type="ARBA" id="ARBA00023015"/>
    </source>
</evidence>
<feature type="compositionally biased region" description="Basic and acidic residues" evidence="9">
    <location>
        <begin position="26"/>
        <end position="35"/>
    </location>
</feature>
<evidence type="ECO:0000256" key="2">
    <source>
        <dbReference type="ARBA" id="ARBA00006918"/>
    </source>
</evidence>
<dbReference type="PANTHER" id="PTHR12855">
    <property type="entry name" value="DNA METHYLTRANSFERASE 1-ASSOCIATED PROTEIN 1 FAMILY MEMBER"/>
    <property type="match status" value="1"/>
</dbReference>
<dbReference type="STRING" id="90262.A0A1X2IXQ2"/>
<keyword evidence="6" id="KW-0804">Transcription</keyword>
<keyword evidence="4" id="KW-0156">Chromatin regulator</keyword>
<dbReference type="GO" id="GO:0000122">
    <property type="term" value="P:negative regulation of transcription by RNA polymerase II"/>
    <property type="evidence" value="ECO:0007669"/>
    <property type="project" value="TreeGrafter"/>
</dbReference>
<comment type="similarity">
    <text evidence="2">Belongs to the SWC4 family.</text>
</comment>
<evidence type="ECO:0000313" key="12">
    <source>
        <dbReference type="Proteomes" id="UP000193560"/>
    </source>
</evidence>
<dbReference type="Pfam" id="PF05499">
    <property type="entry name" value="DMAP1"/>
    <property type="match status" value="1"/>
</dbReference>
<evidence type="ECO:0000256" key="6">
    <source>
        <dbReference type="ARBA" id="ARBA00023163"/>
    </source>
</evidence>
<evidence type="ECO:0000256" key="3">
    <source>
        <dbReference type="ARBA" id="ARBA00019132"/>
    </source>
</evidence>
<evidence type="ECO:0000256" key="8">
    <source>
        <dbReference type="ARBA" id="ARBA00025264"/>
    </source>
</evidence>
<dbReference type="AlphaFoldDB" id="A0A1X2IXQ2"/>
<dbReference type="InterPro" id="IPR027109">
    <property type="entry name" value="Swc4/Dmap1"/>
</dbReference>
<dbReference type="GO" id="GO:0035267">
    <property type="term" value="C:NuA4 histone acetyltransferase complex"/>
    <property type="evidence" value="ECO:0007669"/>
    <property type="project" value="InterPro"/>
</dbReference>
<comment type="caution">
    <text evidence="11">The sequence shown here is derived from an EMBL/GenBank/DDBJ whole genome shotgun (WGS) entry which is preliminary data.</text>
</comment>
<evidence type="ECO:0000256" key="4">
    <source>
        <dbReference type="ARBA" id="ARBA00022853"/>
    </source>
</evidence>
<gene>
    <name evidence="11" type="ORF">BCR42DRAFT_431992</name>
</gene>